<dbReference type="Proteomes" id="UP001220530">
    <property type="component" value="Chromosome"/>
</dbReference>
<protein>
    <submittedName>
        <fullName evidence="3">DUF4344 domain-containing metallopeptidase</fullName>
    </submittedName>
</protein>
<evidence type="ECO:0000256" key="2">
    <source>
        <dbReference type="SAM" id="SignalP"/>
    </source>
</evidence>
<sequence length="190" mass="21199">MRIWGTRLILVAFLTLGALSSLATASALPLTPQRLALRFAANNSLFVLYHEVAHLLFDQLNVPILGREEDAADNLATWTMLNQHNGKSDQALDDAAYGWILTGLAYNSGAAESDFYAAHSLDRQRAYQIVCLMVGNNEKRFHKIADGYGMDIIRQAHLCRRLPKDQPQHEGGICQSQREKPSNYQGQCDL</sequence>
<feature type="region of interest" description="Disordered" evidence="1">
    <location>
        <begin position="168"/>
        <end position="190"/>
    </location>
</feature>
<dbReference type="InterPro" id="IPR025644">
    <property type="entry name" value="DUF4344"/>
</dbReference>
<dbReference type="Pfam" id="PF14247">
    <property type="entry name" value="DUF4344"/>
    <property type="match status" value="1"/>
</dbReference>
<reference evidence="3 4" key="1">
    <citation type="submission" date="2023-02" db="EMBL/GenBank/DDBJ databases">
        <title>Devosia algicola sp. nov., isolated from the phycosphere of marine algae.</title>
        <authorList>
            <person name="Kim J.M."/>
            <person name="Lee J.K."/>
            <person name="Choi B.J."/>
            <person name="Bayburt H."/>
            <person name="Jeon C.O."/>
        </authorList>
    </citation>
    <scope>NUCLEOTIDE SEQUENCE [LARGE SCALE GENOMIC DNA]</scope>
    <source>
        <strain evidence="3 4">G20-9</strain>
    </source>
</reference>
<feature type="signal peptide" evidence="2">
    <location>
        <begin position="1"/>
        <end position="23"/>
    </location>
</feature>
<organism evidence="3 4">
    <name type="scientific">Devosia algicola</name>
    <dbReference type="NCBI Taxonomy" id="3026418"/>
    <lineage>
        <taxon>Bacteria</taxon>
        <taxon>Pseudomonadati</taxon>
        <taxon>Pseudomonadota</taxon>
        <taxon>Alphaproteobacteria</taxon>
        <taxon>Hyphomicrobiales</taxon>
        <taxon>Devosiaceae</taxon>
        <taxon>Devosia</taxon>
    </lineage>
</organism>
<gene>
    <name evidence="3" type="ORF">PSQ19_05690</name>
</gene>
<evidence type="ECO:0000256" key="1">
    <source>
        <dbReference type="SAM" id="MobiDB-lite"/>
    </source>
</evidence>
<keyword evidence="4" id="KW-1185">Reference proteome</keyword>
<proteinExistence type="predicted"/>
<keyword evidence="2" id="KW-0732">Signal</keyword>
<dbReference type="RefSeq" id="WP_282219968.1">
    <property type="nucleotide sequence ID" value="NZ_CP118246.1"/>
</dbReference>
<dbReference type="EMBL" id="CP118246">
    <property type="protein sequence ID" value="WDR03577.1"/>
    <property type="molecule type" value="Genomic_DNA"/>
</dbReference>
<name>A0ABY7YQW3_9HYPH</name>
<evidence type="ECO:0000313" key="4">
    <source>
        <dbReference type="Proteomes" id="UP001220530"/>
    </source>
</evidence>
<feature type="chain" id="PRO_5046644369" evidence="2">
    <location>
        <begin position="24"/>
        <end position="190"/>
    </location>
</feature>
<accession>A0ABY7YQW3</accession>
<evidence type="ECO:0000313" key="3">
    <source>
        <dbReference type="EMBL" id="WDR03577.1"/>
    </source>
</evidence>